<sequence length="142" mass="16476">MNAIIPHKRRDGRSSFEDLIAYTSVRDDVQENELTEDSEIKSDVPHRNRFRRLVDYATRLRNEKFVSLIDVMKDGSQWVNFYGVTCFHNCNSLETAAEEMQYKADKAVFPVMIQTPFSTTFFPGLRMKARVLSSFLTVCVTH</sequence>
<keyword evidence="1" id="KW-0614">Plasmid</keyword>
<name>A0A811ARJ9_ECOLX</name>
<dbReference type="EMBL" id="LC620534">
    <property type="protein sequence ID" value="BCT73850.1"/>
    <property type="molecule type" value="Genomic_DNA"/>
</dbReference>
<geneLocation type="plasmid" evidence="1">
    <name>pK38</name>
</geneLocation>
<proteinExistence type="predicted"/>
<reference evidence="1" key="1">
    <citation type="submission" date="2021-03" db="EMBL/GenBank/DDBJ databases">
        <title>Whole genome sequence of tetracycline resistant plasmid in Escherichia coli.</title>
        <authorList>
            <person name="Usui M."/>
            <person name="Fukuda A."/>
        </authorList>
    </citation>
    <scope>NUCLEOTIDE SEQUENCE</scope>
    <source>
        <strain evidence="1">K38</strain>
        <plasmid evidence="1">pK38</plasmid>
    </source>
</reference>
<evidence type="ECO:0008006" key="2">
    <source>
        <dbReference type="Google" id="ProtNLM"/>
    </source>
</evidence>
<evidence type="ECO:0000313" key="1">
    <source>
        <dbReference type="EMBL" id="BCT73850.1"/>
    </source>
</evidence>
<dbReference type="AlphaFoldDB" id="A0A811ARJ9"/>
<accession>A0A811ARJ9</accession>
<organism evidence="1">
    <name type="scientific">Escherichia coli</name>
    <dbReference type="NCBI Taxonomy" id="562"/>
    <lineage>
        <taxon>Bacteria</taxon>
        <taxon>Pseudomonadati</taxon>
        <taxon>Pseudomonadota</taxon>
        <taxon>Gammaproteobacteria</taxon>
        <taxon>Enterobacterales</taxon>
        <taxon>Enterobacteriaceae</taxon>
        <taxon>Escherichia</taxon>
    </lineage>
</organism>
<protein>
    <recommendedName>
        <fullName evidence="2">Relaxase NikB</fullName>
    </recommendedName>
</protein>